<keyword evidence="13" id="KW-1185">Reference proteome</keyword>
<feature type="transmembrane region" description="Helical" evidence="10">
    <location>
        <begin position="1140"/>
        <end position="1161"/>
    </location>
</feature>
<evidence type="ECO:0000256" key="8">
    <source>
        <dbReference type="ARBA" id="ARBA00023136"/>
    </source>
</evidence>
<keyword evidence="5" id="KW-0547">Nucleotide-binding</keyword>
<dbReference type="InterPro" id="IPR017871">
    <property type="entry name" value="ABC_transporter-like_CS"/>
</dbReference>
<dbReference type="CDD" id="cd03232">
    <property type="entry name" value="ABCG_PDR_domain2"/>
    <property type="match status" value="1"/>
</dbReference>
<comment type="caution">
    <text evidence="12">The sequence shown here is derived from an EMBL/GenBank/DDBJ whole genome shotgun (WGS) entry which is preliminary data.</text>
</comment>
<feature type="domain" description="ABC transporter" evidence="11">
    <location>
        <begin position="1226"/>
        <end position="1468"/>
    </location>
</feature>
<dbReference type="InterPro" id="IPR013525">
    <property type="entry name" value="ABC2_TM"/>
</dbReference>
<dbReference type="InterPro" id="IPR010929">
    <property type="entry name" value="PDR_CDR_ABC"/>
</dbReference>
<feature type="transmembrane region" description="Helical" evidence="10">
    <location>
        <begin position="980"/>
        <end position="1000"/>
    </location>
</feature>
<keyword evidence="4 10" id="KW-0812">Transmembrane</keyword>
<feature type="transmembrane region" description="Helical" evidence="10">
    <location>
        <begin position="1007"/>
        <end position="1029"/>
    </location>
</feature>
<name>A0A9N9U1H9_9HYPO</name>
<evidence type="ECO:0000256" key="9">
    <source>
        <dbReference type="SAM" id="MobiDB-lite"/>
    </source>
</evidence>
<feature type="region of interest" description="Disordered" evidence="9">
    <location>
        <begin position="47"/>
        <end position="112"/>
    </location>
</feature>
<evidence type="ECO:0000256" key="6">
    <source>
        <dbReference type="ARBA" id="ARBA00022840"/>
    </source>
</evidence>
<reference evidence="12" key="1">
    <citation type="submission" date="2021-10" db="EMBL/GenBank/DDBJ databases">
        <authorList>
            <person name="Piombo E."/>
        </authorList>
    </citation>
    <scope>NUCLEOTIDE SEQUENCE</scope>
</reference>
<feature type="transmembrane region" description="Helical" evidence="10">
    <location>
        <begin position="1829"/>
        <end position="1848"/>
    </location>
</feature>
<feature type="region of interest" description="Disordered" evidence="9">
    <location>
        <begin position="235"/>
        <end position="421"/>
    </location>
</feature>
<feature type="region of interest" description="Disordered" evidence="9">
    <location>
        <begin position="1860"/>
        <end position="1881"/>
    </location>
</feature>
<dbReference type="Proteomes" id="UP000754883">
    <property type="component" value="Unassembled WGS sequence"/>
</dbReference>
<dbReference type="Pfam" id="PF19055">
    <property type="entry name" value="ABC2_membrane_7"/>
    <property type="match status" value="1"/>
</dbReference>
<proteinExistence type="inferred from homology"/>
<feature type="transmembrane region" description="Helical" evidence="10">
    <location>
        <begin position="1675"/>
        <end position="1699"/>
    </location>
</feature>
<dbReference type="InterPro" id="IPR003439">
    <property type="entry name" value="ABC_transporter-like_ATP-bd"/>
</dbReference>
<evidence type="ECO:0000256" key="2">
    <source>
        <dbReference type="ARBA" id="ARBA00006012"/>
    </source>
</evidence>
<dbReference type="PROSITE" id="PS00211">
    <property type="entry name" value="ABC_TRANSPORTER_1"/>
    <property type="match status" value="1"/>
</dbReference>
<evidence type="ECO:0000313" key="13">
    <source>
        <dbReference type="Proteomes" id="UP000754883"/>
    </source>
</evidence>
<dbReference type="InterPro" id="IPR003593">
    <property type="entry name" value="AAA+_ATPase"/>
</dbReference>
<keyword evidence="7 10" id="KW-1133">Transmembrane helix</keyword>
<dbReference type="Pfam" id="PF06422">
    <property type="entry name" value="PDR_CDR"/>
    <property type="match status" value="2"/>
</dbReference>
<dbReference type="InterPro" id="IPR027417">
    <property type="entry name" value="P-loop_NTPase"/>
</dbReference>
<evidence type="ECO:0000256" key="1">
    <source>
        <dbReference type="ARBA" id="ARBA00004141"/>
    </source>
</evidence>
<feature type="transmembrane region" description="Helical" evidence="10">
    <location>
        <begin position="1633"/>
        <end position="1663"/>
    </location>
</feature>
<organism evidence="12 13">
    <name type="scientific">Clonostachys byssicola</name>
    <dbReference type="NCBI Taxonomy" id="160290"/>
    <lineage>
        <taxon>Eukaryota</taxon>
        <taxon>Fungi</taxon>
        <taxon>Dikarya</taxon>
        <taxon>Ascomycota</taxon>
        <taxon>Pezizomycotina</taxon>
        <taxon>Sordariomycetes</taxon>
        <taxon>Hypocreomycetidae</taxon>
        <taxon>Hypocreales</taxon>
        <taxon>Bionectriaceae</taxon>
        <taxon>Clonostachys</taxon>
    </lineage>
</organism>
<evidence type="ECO:0000256" key="5">
    <source>
        <dbReference type="ARBA" id="ARBA00022741"/>
    </source>
</evidence>
<dbReference type="OrthoDB" id="245989at2759"/>
<evidence type="ECO:0000313" key="12">
    <source>
        <dbReference type="EMBL" id="CAG9978764.1"/>
    </source>
</evidence>
<dbReference type="Pfam" id="PF00005">
    <property type="entry name" value="ABC_tran"/>
    <property type="match status" value="2"/>
</dbReference>
<dbReference type="FunFam" id="3.40.50.300:FF:000054">
    <property type="entry name" value="ABC multidrug transporter atrF"/>
    <property type="match status" value="1"/>
</dbReference>
<comment type="similarity">
    <text evidence="2">Belongs to the ABC transporter superfamily. ABCG family. PDR (TC 3.A.1.205) subfamily.</text>
</comment>
<dbReference type="Gene3D" id="3.40.50.300">
    <property type="entry name" value="P-loop containing nucleotide triphosphate hydrolases"/>
    <property type="match status" value="2"/>
</dbReference>
<evidence type="ECO:0000256" key="4">
    <source>
        <dbReference type="ARBA" id="ARBA00022692"/>
    </source>
</evidence>
<dbReference type="GO" id="GO:0016020">
    <property type="term" value="C:membrane"/>
    <property type="evidence" value="ECO:0007669"/>
    <property type="project" value="UniProtKB-SubCell"/>
</dbReference>
<evidence type="ECO:0000256" key="3">
    <source>
        <dbReference type="ARBA" id="ARBA00022448"/>
    </source>
</evidence>
<feature type="compositionally biased region" description="Basic and acidic residues" evidence="9">
    <location>
        <begin position="162"/>
        <end position="185"/>
    </location>
</feature>
<sequence>MERLSSQEILRHSGDFCALCDSNAVAHTHGENNEIVYLHEIQHYTSSTVQHSSEQQEARDTVSDLGSTLRQGTQASIGGLGSTTTSGNTYSETTGWTGSTIDHGANQHGAGTGVVHAPALASQSVTTEAHADPSLHQGSSNQAQGAILDANRSQHAQHAQHAQHESHVSHQQDHAHASNQHDHVARASSQQGQGESFHAASIAPALVSQSVNIEARADPSLHQGSSNLARSATFGANQSQHAQHGSHISHQQDRAHAANQHGHVAHSSNQQGQGISAHAASNAQATRHVQDPIDNEPLPLPAPHFTGSSHHRKTSSIYSDAQTLHQSTSRATTYHDGSFQEAAPGAVGGNAKTAAHNGSSRKPFGDFSDFQPGQDHNTGHPALKDDEEIQGNSPRLRPARLDSDTLADTRMAPQPAPYPRLQRQDSIAMIDESDRQELRRLATTRSHARRASVASIAESETPLPPEATDPALDPSSGKFDLSKWLKNIVGELRKEGLTVTNTGVSFRNLQVTGTGDAIQYQQTLGSLLKAPFRLGEFFSFGKKKPKTILHKFDGLLKSGELLVVLGRPGSGCSTLLKTMTGQLHGLTLSQESLIHYSGMPQVNMMKEFKGETVYNQEIDKHFPHLTVGQTLEFAAACRTPSHRLYGISRNQFAKHMTLIVMAICGLSHTYNTKVGDDYVRGVSGGERKRVSLSEMMLAGAPIGAWDNSTRGLDSATALKFVQALRVAADYGRSAHAVAIYQASQAIYDLFDKAVVLYEGRQIYFGPANAAKSYFQRMGWECPQRQTTGDFLTSVTNPVERKARPGMTDTVPRTPEEFERYWHNSPEYRALNDGIEKDLQEFPVDPKGQGATQLRERKSQRQAKNAWRKSPYLQTLSMQIYLTTRRAYQRIWGNKSATLTQVAMQVVLSLIIGSVFFDTPNTTDGFFAKGSVLFQAVLLNALTAISEINNQYAQRPIVEKHNSYAYYHPAAEAMAGVVADIPIKFVTATVFNVILYFMAGLRREAGNFFLYFLITYTSIFVMSGIFRTLAAVTKTVSQAMALAGVMVLALVIYTGFVIRVPQMHPWFSWIRWINPIYYAFEILIASEFHGQRFPCSTVVPPYQPRVGSSWICPVVGAVAGQDTVSGDSFINTNYEYYYSHVWRNFGILIGFLVFFMILYFIATELVSEASSTAEVLVFRRGQAPDHLKKTDSTPPVTTDLTKNGGSSEEGASEPQVAAAIDAQTSIFTWRDVVYDVPVKTGTRRLLNHVSGWVKPGTLTALMGVSGAGKTTLLDALAQRTTVGVLRGDMFVDGKPLDASFQRKTGYVQQQDLHLSTATVRESLVFSAMLRQPKTVSKQEKLTYVEQVIDMLDMRDFADAVVGIPGEGLNVEQRKLLTIGVELAAKPKLLLFLDEPTSGLDSQSSWAICNFLRKLADAGQAVLCTVHQPSAVLFQQFDRLLFLAAGGKTVYFGDIGANSRTLLKYFESRGARKCGDQENPAEYMLEIVNNGTTPDGEDWHEVWNKSPQYKVVMEEIERIHTERGSHTDMDDEAGKHSEFAMPFISQLWYVTRRIFQQYWRMPSYVLAKFFLGTAAGLFIGFSFWKADPSLAGMQNVIFGVFMVITIFSTLVQQIQPHFLTQRSLYEVRERPSKAYSWKAFVISAVIVEIPYQIITAVLIYACFYYPIIGIQSSARQGLVLLFCIQLLLYASSFAQMTIAALPNALTASSLVTLLVLMSLTFCGVLQTPTALPGFWIFMWRLSPFSYWISGIVSTQLHGRAIVCSEDETSIFNPPSRTTCQEYLKPFLEQAPGTLQNPSASENCRYCPLRVADQYLAASEIYYSERWRNYGIMWAYIVFNIFIAVVTYWAFRVKKWNIGSGKKPKGGNTVDKQQVNEKSNGNTS</sequence>
<feature type="region of interest" description="Disordered" evidence="9">
    <location>
        <begin position="1184"/>
        <end position="1213"/>
    </location>
</feature>
<feature type="compositionally biased region" description="Polar residues" evidence="9">
    <location>
        <begin position="235"/>
        <end position="249"/>
    </location>
</feature>
<keyword evidence="8 10" id="KW-0472">Membrane</keyword>
<keyword evidence="3" id="KW-0813">Transport</keyword>
<dbReference type="InterPro" id="IPR034003">
    <property type="entry name" value="ABCG_PDR_2"/>
</dbReference>
<comment type="subcellular location">
    <subcellularLocation>
        <location evidence="1">Membrane</location>
        <topology evidence="1">Multi-pass membrane protein</topology>
    </subcellularLocation>
</comment>
<dbReference type="InterPro" id="IPR029481">
    <property type="entry name" value="ABC_trans_N"/>
</dbReference>
<dbReference type="CDD" id="cd03233">
    <property type="entry name" value="ABCG_PDR_domain1"/>
    <property type="match status" value="1"/>
</dbReference>
<dbReference type="InterPro" id="IPR034001">
    <property type="entry name" value="ABCG_PDR_1"/>
</dbReference>
<dbReference type="PROSITE" id="PS50893">
    <property type="entry name" value="ABC_TRANSPORTER_2"/>
    <property type="match status" value="2"/>
</dbReference>
<dbReference type="SMART" id="SM00382">
    <property type="entry name" value="AAA"/>
    <property type="match status" value="2"/>
</dbReference>
<dbReference type="InterPro" id="IPR043926">
    <property type="entry name" value="ABCG_dom"/>
</dbReference>
<dbReference type="GO" id="GO:0016887">
    <property type="term" value="F:ATP hydrolysis activity"/>
    <property type="evidence" value="ECO:0007669"/>
    <property type="project" value="InterPro"/>
</dbReference>
<feature type="compositionally biased region" description="Polar residues" evidence="9">
    <location>
        <begin position="266"/>
        <end position="287"/>
    </location>
</feature>
<feature type="compositionally biased region" description="Polar residues" evidence="9">
    <location>
        <begin position="1191"/>
        <end position="1205"/>
    </location>
</feature>
<gene>
    <name evidence="12" type="ORF">CBYS24578_00009398</name>
</gene>
<feature type="compositionally biased region" description="Polar residues" evidence="9">
    <location>
        <begin position="64"/>
        <end position="75"/>
    </location>
</feature>
<dbReference type="SUPFAM" id="SSF52540">
    <property type="entry name" value="P-loop containing nucleoside triphosphate hydrolases"/>
    <property type="match status" value="2"/>
</dbReference>
<feature type="transmembrane region" description="Helical" evidence="10">
    <location>
        <begin position="1035"/>
        <end position="1057"/>
    </location>
</feature>
<feature type="transmembrane region" description="Helical" evidence="10">
    <location>
        <begin position="1594"/>
        <end position="1613"/>
    </location>
</feature>
<accession>A0A9N9U1H9</accession>
<evidence type="ECO:0000256" key="10">
    <source>
        <dbReference type="SAM" id="Phobius"/>
    </source>
</evidence>
<feature type="domain" description="ABC transporter" evidence="11">
    <location>
        <begin position="532"/>
        <end position="783"/>
    </location>
</feature>
<feature type="transmembrane region" description="Helical" evidence="10">
    <location>
        <begin position="1711"/>
        <end position="1735"/>
    </location>
</feature>
<keyword evidence="6" id="KW-0067">ATP-binding</keyword>
<feature type="compositionally biased region" description="Low complexity" evidence="9">
    <location>
        <begin position="82"/>
        <end position="95"/>
    </location>
</feature>
<feature type="region of interest" description="Disordered" evidence="9">
    <location>
        <begin position="151"/>
        <end position="197"/>
    </location>
</feature>
<protein>
    <recommendedName>
        <fullName evidence="11">ABC transporter domain-containing protein</fullName>
    </recommendedName>
</protein>
<dbReference type="EMBL" id="CABFNO020001300">
    <property type="protein sequence ID" value="CAG9978764.1"/>
    <property type="molecule type" value="Genomic_DNA"/>
</dbReference>
<dbReference type="GO" id="GO:0140359">
    <property type="term" value="F:ABC-type transporter activity"/>
    <property type="evidence" value="ECO:0007669"/>
    <property type="project" value="InterPro"/>
</dbReference>
<dbReference type="GO" id="GO:0005524">
    <property type="term" value="F:ATP binding"/>
    <property type="evidence" value="ECO:0007669"/>
    <property type="project" value="UniProtKB-KW"/>
</dbReference>
<feature type="compositionally biased region" description="Polar residues" evidence="9">
    <location>
        <begin position="315"/>
        <end position="332"/>
    </location>
</feature>
<dbReference type="PANTHER" id="PTHR19241">
    <property type="entry name" value="ATP-BINDING CASSETTE TRANSPORTER"/>
    <property type="match status" value="1"/>
</dbReference>
<dbReference type="Pfam" id="PF14510">
    <property type="entry name" value="ABC_trans_N"/>
    <property type="match status" value="1"/>
</dbReference>
<evidence type="ECO:0000259" key="11">
    <source>
        <dbReference type="PROSITE" id="PS50893"/>
    </source>
</evidence>
<feature type="transmembrane region" description="Helical" evidence="10">
    <location>
        <begin position="1562"/>
        <end position="1582"/>
    </location>
</feature>
<feature type="compositionally biased region" description="Polar residues" evidence="9">
    <location>
        <begin position="1867"/>
        <end position="1881"/>
    </location>
</feature>
<dbReference type="Pfam" id="PF01061">
    <property type="entry name" value="ABC2_membrane"/>
    <property type="match status" value="2"/>
</dbReference>
<evidence type="ECO:0000256" key="7">
    <source>
        <dbReference type="ARBA" id="ARBA00022989"/>
    </source>
</evidence>
<feature type="region of interest" description="Disordered" evidence="9">
    <location>
        <begin position="442"/>
        <end position="475"/>
    </location>
</feature>